<dbReference type="SUPFAM" id="SSF69572">
    <property type="entry name" value="Activating enzymes of the ubiquitin-like proteins"/>
    <property type="match status" value="1"/>
</dbReference>
<keyword evidence="3 15" id="KW-0808">Transferase</keyword>
<sequence length="383" mass="42610">MVKHSEITLSSEELKQYQRQIILPEIGIDGQEKLKKAKVLCVGAGGLGSPILIYLTAAGVGTIGIIDGDKVDITNLPRQILFSERDIGQKKVIAARKELLQLNKHLEIHIYDEVLEASNAEKILQNYDIVVDGSDNFSTKYLINDAALKRGIPNVYASILGFEGRVTVFGDKAGPCYRCLYPEPPQHYIPNCAEFGILGALAGIIGCVQSMETIKWIINQPPSPIAPFKPLIGKLWTIDGRTMAVNTIRIKKRKTCVICNKPKAAIFLHDLEKKCASETKQIPHISAIEGEKYLNRKDVVFLDVRELGEWQTGHVNNAVHLPLPQLLSDERLIHKLDPTLTYLVYCQIGKRSAEGASHLLKLGFRKVLHLRGGLAEWKGELTR</sequence>
<comment type="function">
    <text evidence="7">Catalyzes the adenylation by ATP of the carboxyl group of the C-terminal glycine of sulfur carrier protein MoaD.</text>
</comment>
<dbReference type="Pfam" id="PF00581">
    <property type="entry name" value="Rhodanese"/>
    <property type="match status" value="1"/>
</dbReference>
<dbReference type="GO" id="GO:0005829">
    <property type="term" value="C:cytosol"/>
    <property type="evidence" value="ECO:0007669"/>
    <property type="project" value="TreeGrafter"/>
</dbReference>
<evidence type="ECO:0000256" key="8">
    <source>
        <dbReference type="ARBA" id="ARBA00063809"/>
    </source>
</evidence>
<keyword evidence="16" id="KW-1185">Reference proteome</keyword>
<dbReference type="OrthoDB" id="9804286at2"/>
<dbReference type="PANTHER" id="PTHR10953">
    <property type="entry name" value="UBIQUITIN-ACTIVATING ENZYME E1"/>
    <property type="match status" value="1"/>
</dbReference>
<dbReference type="FunFam" id="3.40.50.720:FF:000033">
    <property type="entry name" value="Adenylyltransferase and sulfurtransferase MOCS3"/>
    <property type="match status" value="1"/>
</dbReference>
<comment type="similarity">
    <text evidence="2">Belongs to the HesA/MoeB/ThiF family.</text>
</comment>
<reference evidence="15 16" key="1">
    <citation type="submission" date="2016-07" db="EMBL/GenBank/DDBJ databases">
        <authorList>
            <person name="Hassler H."/>
        </authorList>
    </citation>
    <scope>NUCLEOTIDE SEQUENCE [LARGE SCALE GENOMIC DNA]</scope>
    <source>
        <strain evidence="15 16">CDC-D5610</strain>
    </source>
</reference>
<comment type="pathway">
    <text evidence="1">Cofactor biosynthesis; molybdopterin biosynthesis.</text>
</comment>
<dbReference type="GO" id="GO:0005524">
    <property type="term" value="F:ATP binding"/>
    <property type="evidence" value="ECO:0007669"/>
    <property type="project" value="UniProtKB-KW"/>
</dbReference>
<protein>
    <recommendedName>
        <fullName evidence="10">Molybdopterin-synthase adenylyltransferase</fullName>
        <ecNumber evidence="9">2.7.7.80</ecNumber>
    </recommendedName>
    <alternativeName>
        <fullName evidence="13">MoaD protein adenylase</fullName>
    </alternativeName>
    <alternativeName>
        <fullName evidence="11">Molybdopterin-converting factor subunit 1 adenylase</fullName>
    </alternativeName>
    <alternativeName>
        <fullName evidence="12">Sulfur carrier protein MoaD adenylyltransferase</fullName>
    </alternativeName>
</protein>
<dbReference type="RefSeq" id="WP_094090246.1">
    <property type="nucleotide sequence ID" value="NZ_CP016397.1"/>
</dbReference>
<dbReference type="GO" id="GO:0008146">
    <property type="term" value="F:sulfotransferase activity"/>
    <property type="evidence" value="ECO:0007669"/>
    <property type="project" value="TreeGrafter"/>
</dbReference>
<dbReference type="InterPro" id="IPR036873">
    <property type="entry name" value="Rhodanese-like_dom_sf"/>
</dbReference>
<dbReference type="Gene3D" id="3.40.250.10">
    <property type="entry name" value="Rhodanese-like domain"/>
    <property type="match status" value="1"/>
</dbReference>
<keyword evidence="4" id="KW-0547">Nucleotide-binding</keyword>
<evidence type="ECO:0000313" key="15">
    <source>
        <dbReference type="EMBL" id="ASQ45161.1"/>
    </source>
</evidence>
<proteinExistence type="inferred from homology"/>
<evidence type="ECO:0000256" key="7">
    <source>
        <dbReference type="ARBA" id="ARBA00055169"/>
    </source>
</evidence>
<evidence type="ECO:0000256" key="2">
    <source>
        <dbReference type="ARBA" id="ARBA00009919"/>
    </source>
</evidence>
<dbReference type="InterPro" id="IPR000594">
    <property type="entry name" value="ThiF_NAD_FAD-bd"/>
</dbReference>
<accession>A0A222P008</accession>
<dbReference type="PROSITE" id="PS50206">
    <property type="entry name" value="RHODANESE_3"/>
    <property type="match status" value="1"/>
</dbReference>
<name>A0A222P008_9GAMM</name>
<keyword evidence="5" id="KW-0067">ATP-binding</keyword>
<evidence type="ECO:0000256" key="6">
    <source>
        <dbReference type="ARBA" id="ARBA00052218"/>
    </source>
</evidence>
<gene>
    <name evidence="15" type="primary">moeZ_1</name>
    <name evidence="15" type="ORF">clem_03015</name>
</gene>
<dbReference type="InterPro" id="IPR035985">
    <property type="entry name" value="Ubiquitin-activating_enz"/>
</dbReference>
<keyword evidence="15" id="KW-0548">Nucleotidyltransferase</keyword>
<feature type="domain" description="Rhodanese" evidence="14">
    <location>
        <begin position="295"/>
        <end position="382"/>
    </location>
</feature>
<dbReference type="Pfam" id="PF00899">
    <property type="entry name" value="ThiF"/>
    <property type="match status" value="1"/>
</dbReference>
<dbReference type="EMBL" id="CP016397">
    <property type="protein sequence ID" value="ASQ45161.1"/>
    <property type="molecule type" value="Genomic_DNA"/>
</dbReference>
<evidence type="ECO:0000256" key="5">
    <source>
        <dbReference type="ARBA" id="ARBA00022840"/>
    </source>
</evidence>
<evidence type="ECO:0000256" key="12">
    <source>
        <dbReference type="ARBA" id="ARBA00075328"/>
    </source>
</evidence>
<evidence type="ECO:0000256" key="11">
    <source>
        <dbReference type="ARBA" id="ARBA00075110"/>
    </source>
</evidence>
<evidence type="ECO:0000313" key="16">
    <source>
        <dbReference type="Proteomes" id="UP000201728"/>
    </source>
</evidence>
<dbReference type="CDD" id="cd00158">
    <property type="entry name" value="RHOD"/>
    <property type="match status" value="1"/>
</dbReference>
<evidence type="ECO:0000256" key="10">
    <source>
        <dbReference type="ARBA" id="ARBA00073635"/>
    </source>
</evidence>
<evidence type="ECO:0000256" key="9">
    <source>
        <dbReference type="ARBA" id="ARBA00066884"/>
    </source>
</evidence>
<organism evidence="15 16">
    <name type="scientific">Legionella clemsonensis</name>
    <dbReference type="NCBI Taxonomy" id="1867846"/>
    <lineage>
        <taxon>Bacteria</taxon>
        <taxon>Pseudomonadati</taxon>
        <taxon>Pseudomonadota</taxon>
        <taxon>Gammaproteobacteria</taxon>
        <taxon>Legionellales</taxon>
        <taxon>Legionellaceae</taxon>
        <taxon>Legionella</taxon>
    </lineage>
</organism>
<dbReference type="EC" id="2.7.7.80" evidence="9"/>
<dbReference type="InterPro" id="IPR001763">
    <property type="entry name" value="Rhodanese-like_dom"/>
</dbReference>
<dbReference type="InterPro" id="IPR045886">
    <property type="entry name" value="ThiF/MoeB/HesA"/>
</dbReference>
<dbReference type="GO" id="GO:0061605">
    <property type="term" value="F:molybdopterin-synthase adenylyltransferase activity"/>
    <property type="evidence" value="ECO:0007669"/>
    <property type="project" value="UniProtKB-EC"/>
</dbReference>
<dbReference type="GO" id="GO:0004792">
    <property type="term" value="F:thiosulfate-cyanide sulfurtransferase activity"/>
    <property type="evidence" value="ECO:0007669"/>
    <property type="project" value="TreeGrafter"/>
</dbReference>
<dbReference type="Proteomes" id="UP000201728">
    <property type="component" value="Chromosome"/>
</dbReference>
<dbReference type="PANTHER" id="PTHR10953:SF102">
    <property type="entry name" value="ADENYLYLTRANSFERASE AND SULFURTRANSFERASE MOCS3"/>
    <property type="match status" value="1"/>
</dbReference>
<dbReference type="KEGG" id="lcd:clem_03015"/>
<evidence type="ECO:0000256" key="4">
    <source>
        <dbReference type="ARBA" id="ARBA00022741"/>
    </source>
</evidence>
<dbReference type="CDD" id="cd00757">
    <property type="entry name" value="ThiF_MoeB_HesA_family"/>
    <property type="match status" value="1"/>
</dbReference>
<evidence type="ECO:0000259" key="14">
    <source>
        <dbReference type="PROSITE" id="PS50206"/>
    </source>
</evidence>
<comment type="subunit">
    <text evidence="8">Homodimer. Forms a stable heterotetrameric complex of 2 MoeB and 2 MoaD during adenylation of MoaD.</text>
</comment>
<dbReference type="Gene3D" id="3.40.50.720">
    <property type="entry name" value="NAD(P)-binding Rossmann-like Domain"/>
    <property type="match status" value="1"/>
</dbReference>
<dbReference type="GO" id="GO:0008641">
    <property type="term" value="F:ubiquitin-like modifier activating enzyme activity"/>
    <property type="evidence" value="ECO:0007669"/>
    <property type="project" value="InterPro"/>
</dbReference>
<evidence type="ECO:0000256" key="1">
    <source>
        <dbReference type="ARBA" id="ARBA00005046"/>
    </source>
</evidence>
<evidence type="ECO:0000256" key="3">
    <source>
        <dbReference type="ARBA" id="ARBA00022679"/>
    </source>
</evidence>
<dbReference type="SUPFAM" id="SSF52821">
    <property type="entry name" value="Rhodanese/Cell cycle control phosphatase"/>
    <property type="match status" value="1"/>
</dbReference>
<evidence type="ECO:0000256" key="13">
    <source>
        <dbReference type="ARBA" id="ARBA00078531"/>
    </source>
</evidence>
<dbReference type="SMART" id="SM00450">
    <property type="entry name" value="RHOD"/>
    <property type="match status" value="1"/>
</dbReference>
<dbReference type="AlphaFoldDB" id="A0A222P008"/>
<comment type="catalytic activity">
    <reaction evidence="6">
        <text>[molybdopterin-synthase sulfur-carrier protein]-C-terminal Gly-Gly + ATP + H(+) = [molybdopterin-synthase sulfur-carrier protein]-C-terminal Gly-Gly-AMP + diphosphate</text>
        <dbReference type="Rhea" id="RHEA:43616"/>
        <dbReference type="Rhea" id="RHEA-COMP:12159"/>
        <dbReference type="Rhea" id="RHEA-COMP:12202"/>
        <dbReference type="ChEBI" id="CHEBI:15378"/>
        <dbReference type="ChEBI" id="CHEBI:30616"/>
        <dbReference type="ChEBI" id="CHEBI:33019"/>
        <dbReference type="ChEBI" id="CHEBI:90618"/>
        <dbReference type="ChEBI" id="CHEBI:90778"/>
        <dbReference type="EC" id="2.7.7.80"/>
    </reaction>
</comment>